<reference evidence="1 2" key="1">
    <citation type="journal article" date="2019" name="Sci. Rep.">
        <title>Orb-weaving spider Araneus ventricosus genome elucidates the spidroin gene catalogue.</title>
        <authorList>
            <person name="Kono N."/>
            <person name="Nakamura H."/>
            <person name="Ohtoshi R."/>
            <person name="Moran D.A.P."/>
            <person name="Shinohara A."/>
            <person name="Yoshida Y."/>
            <person name="Fujiwara M."/>
            <person name="Mori M."/>
            <person name="Tomita M."/>
            <person name="Arakawa K."/>
        </authorList>
    </citation>
    <scope>NUCLEOTIDE SEQUENCE [LARGE SCALE GENOMIC DNA]</scope>
</reference>
<protein>
    <submittedName>
        <fullName evidence="1">Uncharacterized protein</fullName>
    </submittedName>
</protein>
<sequence length="90" mass="9975">MKLYTTTSPQVLSILAGIPRLYISAKATFHVWVGRSFEFGRVLDVGELDHFVKLPSVPIEFRIIVIKPQIANIQLEVYTDGSGIGGDSQK</sequence>
<dbReference type="OrthoDB" id="8068635at2759"/>
<comment type="caution">
    <text evidence="1">The sequence shown here is derived from an EMBL/GenBank/DDBJ whole genome shotgun (WGS) entry which is preliminary data.</text>
</comment>
<gene>
    <name evidence="1" type="ORF">AVEN_186510_1</name>
</gene>
<dbReference type="AlphaFoldDB" id="A0A4Y2N711"/>
<dbReference type="EMBL" id="BGPR01008529">
    <property type="protein sequence ID" value="GBN34400.1"/>
    <property type="molecule type" value="Genomic_DNA"/>
</dbReference>
<evidence type="ECO:0000313" key="1">
    <source>
        <dbReference type="EMBL" id="GBN34400.1"/>
    </source>
</evidence>
<accession>A0A4Y2N711</accession>
<dbReference type="Proteomes" id="UP000499080">
    <property type="component" value="Unassembled WGS sequence"/>
</dbReference>
<evidence type="ECO:0000313" key="2">
    <source>
        <dbReference type="Proteomes" id="UP000499080"/>
    </source>
</evidence>
<proteinExistence type="predicted"/>
<organism evidence="1 2">
    <name type="scientific">Araneus ventricosus</name>
    <name type="common">Orbweaver spider</name>
    <name type="synonym">Epeira ventricosa</name>
    <dbReference type="NCBI Taxonomy" id="182803"/>
    <lineage>
        <taxon>Eukaryota</taxon>
        <taxon>Metazoa</taxon>
        <taxon>Ecdysozoa</taxon>
        <taxon>Arthropoda</taxon>
        <taxon>Chelicerata</taxon>
        <taxon>Arachnida</taxon>
        <taxon>Araneae</taxon>
        <taxon>Araneomorphae</taxon>
        <taxon>Entelegynae</taxon>
        <taxon>Araneoidea</taxon>
        <taxon>Araneidae</taxon>
        <taxon>Araneus</taxon>
    </lineage>
</organism>
<name>A0A4Y2N711_ARAVE</name>
<keyword evidence="2" id="KW-1185">Reference proteome</keyword>